<dbReference type="InterPro" id="IPR049713">
    <property type="entry name" value="Pr6Pr-like"/>
</dbReference>
<evidence type="ECO:0000256" key="1">
    <source>
        <dbReference type="SAM" id="Phobius"/>
    </source>
</evidence>
<dbReference type="STRING" id="1195236.CTER_4674"/>
<keyword evidence="1" id="KW-1133">Transmembrane helix</keyword>
<proteinExistence type="predicted"/>
<dbReference type="eggNOG" id="COG2141">
    <property type="taxonomic scope" value="Bacteria"/>
</dbReference>
<feature type="transmembrane region" description="Helical" evidence="1">
    <location>
        <begin position="188"/>
        <end position="213"/>
    </location>
</feature>
<feature type="transmembrane region" description="Helical" evidence="1">
    <location>
        <begin position="120"/>
        <end position="137"/>
    </location>
</feature>
<dbReference type="EMBL" id="AORV01000065">
    <property type="protein sequence ID" value="EMS69754.1"/>
    <property type="molecule type" value="Genomic_DNA"/>
</dbReference>
<keyword evidence="3" id="KW-1185">Reference proteome</keyword>
<evidence type="ECO:0000313" key="2">
    <source>
        <dbReference type="EMBL" id="EMS69754.1"/>
    </source>
</evidence>
<feature type="transmembrane region" description="Helical" evidence="1">
    <location>
        <begin position="149"/>
        <end position="168"/>
    </location>
</feature>
<name>S0FKN4_RUMCE</name>
<sequence>MCIHNRLFALIFRILFLAGCGIGLYLNSGLPSGKPAPYMLIFYTIQSNALCFIFFAILIIKTFLDLKNKGIKGTTVFLPHFKGAVTMAIAVTFIIYQFVLVPKFLNAPAAAYSIFNWQNMLVHYFVPIAALTDWLVFDEKLSFRWFDPIVWLMLPIAYFIFTLIRARFGGVIEIVKSPYPYFFIDVELLGWIKVIKNACLLILGFLVLGYLIFIVDRVKIRRHSPKFDVLQTR</sequence>
<accession>S0FKN4</accession>
<feature type="transmembrane region" description="Helical" evidence="1">
    <location>
        <begin position="38"/>
        <end position="60"/>
    </location>
</feature>
<gene>
    <name evidence="2" type="ORF">CTER_4674</name>
</gene>
<comment type="caution">
    <text evidence="2">The sequence shown here is derived from an EMBL/GenBank/DDBJ whole genome shotgun (WGS) entry which is preliminary data.</text>
</comment>
<dbReference type="AlphaFoldDB" id="S0FKN4"/>
<dbReference type="PATRIC" id="fig|1195236.3.peg.4857"/>
<keyword evidence="1" id="KW-0812">Transmembrane</keyword>
<dbReference type="NCBIfam" id="NF038065">
    <property type="entry name" value="Pr6Pr"/>
    <property type="match status" value="1"/>
</dbReference>
<dbReference type="Proteomes" id="UP000014155">
    <property type="component" value="Unassembled WGS sequence"/>
</dbReference>
<protein>
    <recommendedName>
        <fullName evidence="4">Pr6Pr family membrane protein</fullName>
    </recommendedName>
</protein>
<evidence type="ECO:0008006" key="4">
    <source>
        <dbReference type="Google" id="ProtNLM"/>
    </source>
</evidence>
<dbReference type="RefSeq" id="WP_004630103.1">
    <property type="nucleotide sequence ID" value="NZ_AORV01000065.1"/>
</dbReference>
<organism evidence="2 3">
    <name type="scientific">Ruminiclostridium cellobioparum subsp. termitidis CT1112</name>
    <dbReference type="NCBI Taxonomy" id="1195236"/>
    <lineage>
        <taxon>Bacteria</taxon>
        <taxon>Bacillati</taxon>
        <taxon>Bacillota</taxon>
        <taxon>Clostridia</taxon>
        <taxon>Eubacteriales</taxon>
        <taxon>Oscillospiraceae</taxon>
        <taxon>Ruminiclostridium</taxon>
    </lineage>
</organism>
<keyword evidence="1" id="KW-0472">Membrane</keyword>
<reference evidence="2 3" key="1">
    <citation type="journal article" date="2013" name="Genome Announc.">
        <title>Draft Genome Sequence of the Cellulolytic, Mesophilic, Anaerobic Bacterium Clostridium termitidis Strain CT1112 (DSM 5398).</title>
        <authorList>
            <person name="Lal S."/>
            <person name="Ramachandran U."/>
            <person name="Zhang X."/>
            <person name="Munir R."/>
            <person name="Sparling R."/>
            <person name="Levin D.B."/>
        </authorList>
    </citation>
    <scope>NUCLEOTIDE SEQUENCE [LARGE SCALE GENOMIC DNA]</scope>
    <source>
        <strain evidence="2 3">CT1112</strain>
    </source>
</reference>
<feature type="transmembrane region" description="Helical" evidence="1">
    <location>
        <begin position="81"/>
        <end position="100"/>
    </location>
</feature>
<evidence type="ECO:0000313" key="3">
    <source>
        <dbReference type="Proteomes" id="UP000014155"/>
    </source>
</evidence>
<feature type="transmembrane region" description="Helical" evidence="1">
    <location>
        <begin position="7"/>
        <end position="26"/>
    </location>
</feature>